<keyword evidence="3" id="KW-1185">Reference proteome</keyword>
<evidence type="ECO:0000313" key="2">
    <source>
        <dbReference type="EMBL" id="CAG8604887.1"/>
    </source>
</evidence>
<reference evidence="2" key="1">
    <citation type="submission" date="2021-06" db="EMBL/GenBank/DDBJ databases">
        <authorList>
            <person name="Kallberg Y."/>
            <person name="Tangrot J."/>
            <person name="Rosling A."/>
        </authorList>
    </citation>
    <scope>NUCLEOTIDE SEQUENCE</scope>
    <source>
        <strain evidence="2">AZ414A</strain>
    </source>
</reference>
<name>A0A9N9GEN4_9GLOM</name>
<feature type="non-terminal residue" evidence="2">
    <location>
        <position position="1"/>
    </location>
</feature>
<comment type="caution">
    <text evidence="2">The sequence shown here is derived from an EMBL/GenBank/DDBJ whole genome shotgun (WGS) entry which is preliminary data.</text>
</comment>
<proteinExistence type="predicted"/>
<evidence type="ECO:0000256" key="1">
    <source>
        <dbReference type="SAM" id="MobiDB-lite"/>
    </source>
</evidence>
<feature type="region of interest" description="Disordered" evidence="1">
    <location>
        <begin position="44"/>
        <end position="86"/>
    </location>
</feature>
<gene>
    <name evidence="2" type="ORF">DEBURN_LOCUS9701</name>
</gene>
<organism evidence="2 3">
    <name type="scientific">Diversispora eburnea</name>
    <dbReference type="NCBI Taxonomy" id="1213867"/>
    <lineage>
        <taxon>Eukaryota</taxon>
        <taxon>Fungi</taxon>
        <taxon>Fungi incertae sedis</taxon>
        <taxon>Mucoromycota</taxon>
        <taxon>Glomeromycotina</taxon>
        <taxon>Glomeromycetes</taxon>
        <taxon>Diversisporales</taxon>
        <taxon>Diversisporaceae</taxon>
        <taxon>Diversispora</taxon>
    </lineage>
</organism>
<dbReference type="EMBL" id="CAJVPK010002037">
    <property type="protein sequence ID" value="CAG8604887.1"/>
    <property type="molecule type" value="Genomic_DNA"/>
</dbReference>
<sequence length="163" mass="19038">GDHIKVTPSKFPFPTVCHDSQSKDWFSSISRCLRWNERERQKSFVVVEEDKSEDEYNEDDDTSTKVSESSEQESSEYNEVKLQNTQEDHKLDLIRNNINGNKSNKQLHRNDHAFACLGKDVDTIESFLIDLKCITINTVDDIDFIKVEVDSVRNRFVETTREF</sequence>
<feature type="compositionally biased region" description="Acidic residues" evidence="1">
    <location>
        <begin position="50"/>
        <end position="61"/>
    </location>
</feature>
<dbReference type="Proteomes" id="UP000789706">
    <property type="component" value="Unassembled WGS sequence"/>
</dbReference>
<accession>A0A9N9GEN4</accession>
<evidence type="ECO:0000313" key="3">
    <source>
        <dbReference type="Proteomes" id="UP000789706"/>
    </source>
</evidence>
<dbReference type="OrthoDB" id="24581at2759"/>
<dbReference type="AlphaFoldDB" id="A0A9N9GEN4"/>
<protein>
    <submittedName>
        <fullName evidence="2">6090_t:CDS:1</fullName>
    </submittedName>
</protein>